<dbReference type="SMART" id="SM01043">
    <property type="entry name" value="BTAD"/>
    <property type="match status" value="1"/>
</dbReference>
<dbReference type="InterPro" id="IPR005158">
    <property type="entry name" value="BTAD"/>
</dbReference>
<dbReference type="GO" id="GO:0003677">
    <property type="term" value="F:DNA binding"/>
    <property type="evidence" value="ECO:0007669"/>
    <property type="project" value="TreeGrafter"/>
</dbReference>
<keyword evidence="1" id="KW-0805">Transcription regulation</keyword>
<dbReference type="PANTHER" id="PTHR35807">
    <property type="entry name" value="TRANSCRIPTIONAL REGULATOR REDD-RELATED"/>
    <property type="match status" value="1"/>
</dbReference>
<dbReference type="InterPro" id="IPR027417">
    <property type="entry name" value="P-loop_NTPase"/>
</dbReference>
<dbReference type="InterPro" id="IPR019734">
    <property type="entry name" value="TPR_rpt"/>
</dbReference>
<reference evidence="5 6" key="1">
    <citation type="submission" date="2020-03" db="EMBL/GenBank/DDBJ databases">
        <title>Whole genome shotgun sequence of Phytohabitans houttuyneae NBRC 108639.</title>
        <authorList>
            <person name="Komaki H."/>
            <person name="Tamura T."/>
        </authorList>
    </citation>
    <scope>NUCLEOTIDE SEQUENCE [LARGE SCALE GENOMIC DNA]</scope>
    <source>
        <strain evidence="5 6">NBRC 108639</strain>
    </source>
</reference>
<proteinExistence type="predicted"/>
<dbReference type="SUPFAM" id="SSF52540">
    <property type="entry name" value="P-loop containing nucleoside triphosphate hydrolases"/>
    <property type="match status" value="1"/>
</dbReference>
<name>A0A6V8K6N5_9ACTN</name>
<dbReference type="PANTHER" id="PTHR35807:SF1">
    <property type="entry name" value="TRANSCRIPTIONAL REGULATOR REDD"/>
    <property type="match status" value="1"/>
</dbReference>
<keyword evidence="3" id="KW-0802">TPR repeat</keyword>
<evidence type="ECO:0000256" key="2">
    <source>
        <dbReference type="ARBA" id="ARBA00023163"/>
    </source>
</evidence>
<keyword evidence="6" id="KW-1185">Reference proteome</keyword>
<comment type="caution">
    <text evidence="5">The sequence shown here is derived from an EMBL/GenBank/DDBJ whole genome shotgun (WGS) entry which is preliminary data.</text>
</comment>
<accession>A0A6V8K6N5</accession>
<dbReference type="GO" id="GO:0006355">
    <property type="term" value="P:regulation of DNA-templated transcription"/>
    <property type="evidence" value="ECO:0007669"/>
    <property type="project" value="TreeGrafter"/>
</dbReference>
<feature type="domain" description="Bacterial transcriptional activator" evidence="4">
    <location>
        <begin position="54"/>
        <end position="198"/>
    </location>
</feature>
<sequence length="888" mass="95267">MWGSRPPPTAVNMLHSRVKHLRRLLEPQRRRFAGSEILPAVGDGYALGLPADRVDLSSFRDLADAAAVAHGERNPRQAADLLGRALRLWQGPPLADLPLLAGHPKVVALIEQHRTVVARYGESLIEAGDPAAAVPVLEQAVAAHPLDETTCALLVRACHAAGRRGQAFAVYHETRRRLAEQLGVDPAPQLAAAHEALLQDDGRSNAALKTAVPTAPRPSPAQLPADLAAFTGRTDSLRQLDDLLPGDTAVASVGAVSGAAGVGKTTLVVHWAHRVQDRFPDGQLYVNLHGFAPGAAATSPEEALRGFLDALRVPATQIPRDLPAQAALYRSLLAGKRMLVVLDNARDAEQVRPLLPGAPGCLVVVTSRNRLASLVAVEGARPLPLDLLTVGEARQFLTRRLGRRRIDGEPEAVDAIISACARLPLALAVVAARAATHPHFSLTALAGQLRGPAGGLDALAGEDAVTDVRTVFSWSYDALSQDARRLLRLLGAHPGPEIATAAAASLAGAPVESVRPLLTELTRLSLVNEPVPGRYSFHDLLRAYAVELAHAHDAQPERHDAQRRMFDHYLHTSHDATALLYPHPARVTPAPAHPGVTIEPLNDRPQALAWVTTELPVLLNTVTAAADAGFTTYCWQLVVTLAEYLEGWARWHDWADAVSTALRAAREHADLVGQANAHWCLANARFFLGSQHDADTHVERALELFTQLDDQAGLARTHHSASALTCDPQTALRHARQALTLYRAAGNRSGQAHALNNACQAQLFIGAHDEALRHGEQALTIFQETGNTNSEAYTWDTLGTLHQVRGDHQQAITCFHNALALLRDIGERVVEAGVLCRLGALHVGLDNLAAARDAWHRALSIYDKLGPPDAASGLRARLDGLDQSPASR</sequence>
<dbReference type="InterPro" id="IPR036388">
    <property type="entry name" value="WH-like_DNA-bd_sf"/>
</dbReference>
<reference evidence="5 6" key="2">
    <citation type="submission" date="2020-03" db="EMBL/GenBank/DDBJ databases">
        <authorList>
            <person name="Ichikawa N."/>
            <person name="Kimura A."/>
            <person name="Kitahashi Y."/>
            <person name="Uohara A."/>
        </authorList>
    </citation>
    <scope>NUCLEOTIDE SEQUENCE [LARGE SCALE GENOMIC DNA]</scope>
    <source>
        <strain evidence="5 6">NBRC 108639</strain>
    </source>
</reference>
<dbReference type="Gene3D" id="1.10.10.10">
    <property type="entry name" value="Winged helix-like DNA-binding domain superfamily/Winged helix DNA-binding domain"/>
    <property type="match status" value="1"/>
</dbReference>
<evidence type="ECO:0000256" key="3">
    <source>
        <dbReference type="PROSITE-ProRule" id="PRU00339"/>
    </source>
</evidence>
<evidence type="ECO:0000313" key="5">
    <source>
        <dbReference type="EMBL" id="GFJ78081.1"/>
    </source>
</evidence>
<evidence type="ECO:0000256" key="1">
    <source>
        <dbReference type="ARBA" id="ARBA00023015"/>
    </source>
</evidence>
<dbReference type="InterPro" id="IPR051677">
    <property type="entry name" value="AfsR-DnrI-RedD_regulator"/>
</dbReference>
<dbReference type="PROSITE" id="PS50005">
    <property type="entry name" value="TPR"/>
    <property type="match status" value="1"/>
</dbReference>
<dbReference type="Gene3D" id="1.25.40.10">
    <property type="entry name" value="Tetratricopeptide repeat domain"/>
    <property type="match status" value="2"/>
</dbReference>
<evidence type="ECO:0000259" key="4">
    <source>
        <dbReference type="SMART" id="SM01043"/>
    </source>
</evidence>
<keyword evidence="2" id="KW-0804">Transcription</keyword>
<dbReference type="PRINTS" id="PR00364">
    <property type="entry name" value="DISEASERSIST"/>
</dbReference>
<dbReference type="InterPro" id="IPR011990">
    <property type="entry name" value="TPR-like_helical_dom_sf"/>
</dbReference>
<dbReference type="Proteomes" id="UP000482800">
    <property type="component" value="Unassembled WGS sequence"/>
</dbReference>
<dbReference type="Pfam" id="PF13424">
    <property type="entry name" value="TPR_12"/>
    <property type="match status" value="1"/>
</dbReference>
<dbReference type="Pfam" id="PF03704">
    <property type="entry name" value="BTAD"/>
    <property type="match status" value="1"/>
</dbReference>
<dbReference type="CDD" id="cd15831">
    <property type="entry name" value="BTAD"/>
    <property type="match status" value="1"/>
</dbReference>
<dbReference type="Gene3D" id="3.40.50.300">
    <property type="entry name" value="P-loop containing nucleotide triphosphate hydrolases"/>
    <property type="match status" value="1"/>
</dbReference>
<feature type="repeat" description="TPR" evidence="3">
    <location>
        <begin position="792"/>
        <end position="825"/>
    </location>
</feature>
<dbReference type="SUPFAM" id="SSF48452">
    <property type="entry name" value="TPR-like"/>
    <property type="match status" value="2"/>
</dbReference>
<organism evidence="5 6">
    <name type="scientific">Phytohabitans houttuyneae</name>
    <dbReference type="NCBI Taxonomy" id="1076126"/>
    <lineage>
        <taxon>Bacteria</taxon>
        <taxon>Bacillati</taxon>
        <taxon>Actinomycetota</taxon>
        <taxon>Actinomycetes</taxon>
        <taxon>Micromonosporales</taxon>
        <taxon>Micromonosporaceae</taxon>
    </lineage>
</organism>
<dbReference type="GO" id="GO:0043531">
    <property type="term" value="F:ADP binding"/>
    <property type="evidence" value="ECO:0007669"/>
    <property type="project" value="InterPro"/>
</dbReference>
<gene>
    <name evidence="5" type="ORF">Phou_022610</name>
</gene>
<dbReference type="EMBL" id="BLPF01000001">
    <property type="protein sequence ID" value="GFJ78081.1"/>
    <property type="molecule type" value="Genomic_DNA"/>
</dbReference>
<dbReference type="AlphaFoldDB" id="A0A6V8K6N5"/>
<dbReference type="SMART" id="SM00028">
    <property type="entry name" value="TPR"/>
    <property type="match status" value="4"/>
</dbReference>
<protein>
    <submittedName>
        <fullName evidence="5">SARP family transcriptional regulator</fullName>
    </submittedName>
</protein>
<evidence type="ECO:0000313" key="6">
    <source>
        <dbReference type="Proteomes" id="UP000482800"/>
    </source>
</evidence>